<dbReference type="AlphaFoldDB" id="A0A8S1JCZ1"/>
<keyword evidence="2" id="KW-1185">Reference proteome</keyword>
<sequence length="188" mass="20287">NGQFRWSRMEQLVREGSKSRDFDASQLWLLAEWMVSPTAEGVRDPLVAELSRIVDAMAVGDARRRLAASLGSDASAAALLPEGAQEGVARQRGEMLAGVIAKRMGALRPRLEGSGPLGLPLPRDLQQAQEAIMAQVQNTAPRLYRLLTQPGAIDMVAKLGSQIGRRFAARSIKFVLGSQDLQSGASRP</sequence>
<gene>
    <name evidence="1" type="ORF">OSTQU699_LOCUS9372</name>
</gene>
<protein>
    <submittedName>
        <fullName evidence="1">Uncharacterized protein</fullName>
    </submittedName>
</protein>
<proteinExistence type="predicted"/>
<organism evidence="1 2">
    <name type="scientific">Ostreobium quekettii</name>
    <dbReference type="NCBI Taxonomy" id="121088"/>
    <lineage>
        <taxon>Eukaryota</taxon>
        <taxon>Viridiplantae</taxon>
        <taxon>Chlorophyta</taxon>
        <taxon>core chlorophytes</taxon>
        <taxon>Ulvophyceae</taxon>
        <taxon>TCBD clade</taxon>
        <taxon>Bryopsidales</taxon>
        <taxon>Ostreobineae</taxon>
        <taxon>Ostreobiaceae</taxon>
        <taxon>Ostreobium</taxon>
    </lineage>
</organism>
<evidence type="ECO:0000313" key="1">
    <source>
        <dbReference type="EMBL" id="CAD7704015.1"/>
    </source>
</evidence>
<evidence type="ECO:0000313" key="2">
    <source>
        <dbReference type="Proteomes" id="UP000708148"/>
    </source>
</evidence>
<dbReference type="EMBL" id="CAJHUC010002582">
    <property type="protein sequence ID" value="CAD7704015.1"/>
    <property type="molecule type" value="Genomic_DNA"/>
</dbReference>
<dbReference type="Proteomes" id="UP000708148">
    <property type="component" value="Unassembled WGS sequence"/>
</dbReference>
<accession>A0A8S1JCZ1</accession>
<comment type="caution">
    <text evidence="1">The sequence shown here is derived from an EMBL/GenBank/DDBJ whole genome shotgun (WGS) entry which is preliminary data.</text>
</comment>
<feature type="non-terminal residue" evidence="1">
    <location>
        <position position="1"/>
    </location>
</feature>
<name>A0A8S1JCZ1_9CHLO</name>
<feature type="non-terminal residue" evidence="1">
    <location>
        <position position="188"/>
    </location>
</feature>
<reference evidence="1" key="1">
    <citation type="submission" date="2020-12" db="EMBL/GenBank/DDBJ databases">
        <authorList>
            <person name="Iha C."/>
        </authorList>
    </citation>
    <scope>NUCLEOTIDE SEQUENCE</scope>
</reference>